<dbReference type="EMBL" id="JRVC01000008">
    <property type="protein sequence ID" value="KHS46664.1"/>
    <property type="molecule type" value="Genomic_DNA"/>
</dbReference>
<dbReference type="AlphaFoldDB" id="A0A0B9A7Q0"/>
<reference evidence="1 2" key="1">
    <citation type="submission" date="2014-10" db="EMBL/GenBank/DDBJ databases">
        <title>Draft genome sequence of Novosphingobium subterraneum DSM 12447.</title>
        <authorList>
            <person name="Gan H.M."/>
            <person name="Gan H.Y."/>
            <person name="Savka M.A."/>
        </authorList>
    </citation>
    <scope>NUCLEOTIDE SEQUENCE [LARGE SCALE GENOMIC DNA]</scope>
    <source>
        <strain evidence="1 2">DSM 12447</strain>
    </source>
</reference>
<comment type="caution">
    <text evidence="1">The sequence shown here is derived from an EMBL/GenBank/DDBJ whole genome shotgun (WGS) entry which is preliminary data.</text>
</comment>
<organism evidence="1 2">
    <name type="scientific">Novosphingobium subterraneum</name>
    <dbReference type="NCBI Taxonomy" id="48936"/>
    <lineage>
        <taxon>Bacteria</taxon>
        <taxon>Pseudomonadati</taxon>
        <taxon>Pseudomonadota</taxon>
        <taxon>Alphaproteobacteria</taxon>
        <taxon>Sphingomonadales</taxon>
        <taxon>Sphingomonadaceae</taxon>
        <taxon>Novosphingobium</taxon>
    </lineage>
</organism>
<gene>
    <name evidence="1" type="ORF">NJ75_01900</name>
</gene>
<sequence length="307" mass="33858">MTEIGLGRGQQRVDATDHVEELPGGIRFLRLRIGADGKDRVVKHDGLARRQIGMAGVCIERRRITHLRHFSLDRIFGLRSGRVEVGVQRGEVLKVKDLAELLLAKREIQQGCVELALLRLDGHAGRIGPTIGAKCHDVSRQLADPQRGGRREAVLCAELFEPKGIGCHTQCGMPGRTMPIHRGYRPIGRTNARHGVAPEYRKAQGQAATPVTAKDHPKRVGRELDLYRKSTVLGPGQRSCAIVRNDLFGHDQFRRQKGGAVISCHAARPLLFFRVNVAGAARFPFWAGQVTGTISKNDEPSAKPILR</sequence>
<dbReference type="Proteomes" id="UP000031338">
    <property type="component" value="Unassembled WGS sequence"/>
</dbReference>
<proteinExistence type="predicted"/>
<dbReference type="STRING" id="48936.NJ75_01900"/>
<name>A0A0B9A7Q0_9SPHN</name>
<keyword evidence="2" id="KW-1185">Reference proteome</keyword>
<accession>A0A0B9A7Q0</accession>
<evidence type="ECO:0000313" key="2">
    <source>
        <dbReference type="Proteomes" id="UP000031338"/>
    </source>
</evidence>
<evidence type="ECO:0000313" key="1">
    <source>
        <dbReference type="EMBL" id="KHS46664.1"/>
    </source>
</evidence>
<protein>
    <submittedName>
        <fullName evidence="1">Uncharacterized protein</fullName>
    </submittedName>
</protein>